<dbReference type="AlphaFoldDB" id="A0A6J5F889"/>
<dbReference type="PANTHER" id="PTHR35528:SF3">
    <property type="entry name" value="BLL1675 PROTEIN"/>
    <property type="match status" value="1"/>
</dbReference>
<gene>
    <name evidence="2" type="ORF">LMG29542_08510</name>
</gene>
<organism evidence="2 3">
    <name type="scientific">Paraburkholderia humisilvae</name>
    <dbReference type="NCBI Taxonomy" id="627669"/>
    <lineage>
        <taxon>Bacteria</taxon>
        <taxon>Pseudomonadati</taxon>
        <taxon>Pseudomonadota</taxon>
        <taxon>Betaproteobacteria</taxon>
        <taxon>Burkholderiales</taxon>
        <taxon>Burkholderiaceae</taxon>
        <taxon>Paraburkholderia</taxon>
    </lineage>
</organism>
<evidence type="ECO:0000313" key="2">
    <source>
        <dbReference type="EMBL" id="CAB3775128.1"/>
    </source>
</evidence>
<dbReference type="EMBL" id="CADIKH010000271">
    <property type="protein sequence ID" value="CAB3775128.1"/>
    <property type="molecule type" value="Genomic_DNA"/>
</dbReference>
<proteinExistence type="predicted"/>
<evidence type="ECO:0000259" key="1">
    <source>
        <dbReference type="Pfam" id="PF13610"/>
    </source>
</evidence>
<protein>
    <recommendedName>
        <fullName evidence="1">DDE domain-containing protein</fullName>
    </recommendedName>
</protein>
<sequence length="119" mass="13097">MQADETYIKVKGSWKYLYRAVDKVGNTIDFLFRAWRDKAAAQRFFEKAIGQNGSPETVTIDKIGSNLAVLSAVNAERETPIKVRQVKYLNNPSSRTIGPANAEPGRCSGSGISTARALF</sequence>
<keyword evidence="3" id="KW-1185">Reference proteome</keyword>
<accession>A0A6J5F889</accession>
<reference evidence="2 3" key="1">
    <citation type="submission" date="2020-04" db="EMBL/GenBank/DDBJ databases">
        <authorList>
            <person name="De Canck E."/>
        </authorList>
    </citation>
    <scope>NUCLEOTIDE SEQUENCE [LARGE SCALE GENOMIC DNA]</scope>
    <source>
        <strain evidence="2 3">LMG 29542</strain>
    </source>
</reference>
<name>A0A6J5F889_9BURK</name>
<feature type="domain" description="DDE" evidence="1">
    <location>
        <begin position="2"/>
        <end position="91"/>
    </location>
</feature>
<dbReference type="Pfam" id="PF13610">
    <property type="entry name" value="DDE_Tnp_IS240"/>
    <property type="match status" value="1"/>
</dbReference>
<dbReference type="InterPro" id="IPR032874">
    <property type="entry name" value="DDE_dom"/>
</dbReference>
<dbReference type="InterPro" id="IPR052183">
    <property type="entry name" value="IS_Transposase"/>
</dbReference>
<dbReference type="PANTHER" id="PTHR35528">
    <property type="entry name" value="BLL1675 PROTEIN"/>
    <property type="match status" value="1"/>
</dbReference>
<evidence type="ECO:0000313" key="3">
    <source>
        <dbReference type="Proteomes" id="UP000494363"/>
    </source>
</evidence>
<dbReference type="Proteomes" id="UP000494363">
    <property type="component" value="Unassembled WGS sequence"/>
</dbReference>